<gene>
    <name evidence="2" type="ORF">Poly24_38750</name>
</gene>
<feature type="chain" id="PRO_5022076531" description="LTXXQ motif protein" evidence="1">
    <location>
        <begin position="24"/>
        <end position="204"/>
    </location>
</feature>
<dbReference type="EMBL" id="CP036348">
    <property type="protein sequence ID" value="QDV70156.1"/>
    <property type="molecule type" value="Genomic_DNA"/>
</dbReference>
<evidence type="ECO:0000313" key="3">
    <source>
        <dbReference type="Proteomes" id="UP000315082"/>
    </source>
</evidence>
<evidence type="ECO:0008006" key="4">
    <source>
        <dbReference type="Google" id="ProtNLM"/>
    </source>
</evidence>
<dbReference type="OrthoDB" id="274533at2"/>
<dbReference type="KEGG" id="rcf:Poly24_38750"/>
<dbReference type="Proteomes" id="UP000315082">
    <property type="component" value="Chromosome"/>
</dbReference>
<dbReference type="RefSeq" id="WP_145098918.1">
    <property type="nucleotide sequence ID" value="NZ_CP036348.1"/>
</dbReference>
<protein>
    <recommendedName>
        <fullName evidence="4">LTXXQ motif protein</fullName>
    </recommendedName>
</protein>
<keyword evidence="1" id="KW-0732">Signal</keyword>
<sequence length="204" mass="23249" precursor="true">MNTTARWSTLLIFLCLLSPVAHAQPENRSRGESRRGGMQRYFNSGIMSLFRIPEVQAELELSRETAELIFALQADLFSEYRNARRDQSTDEALPSADEVSTQSGQVAERLLSAILDPAQFKRLQELWLQRRGLRAITMDDLADALELDTSQREATAELVQRISRGYGRGKISEEDAEVAKQITEILTPQQRKQWETMLGKPFDF</sequence>
<proteinExistence type="predicted"/>
<name>A0A518JXA3_9BACT</name>
<reference evidence="2 3" key="1">
    <citation type="submission" date="2019-02" db="EMBL/GenBank/DDBJ databases">
        <title>Deep-cultivation of Planctomycetes and their phenomic and genomic characterization uncovers novel biology.</title>
        <authorList>
            <person name="Wiegand S."/>
            <person name="Jogler M."/>
            <person name="Boedeker C."/>
            <person name="Pinto D."/>
            <person name="Vollmers J."/>
            <person name="Rivas-Marin E."/>
            <person name="Kohn T."/>
            <person name="Peeters S.H."/>
            <person name="Heuer A."/>
            <person name="Rast P."/>
            <person name="Oberbeckmann S."/>
            <person name="Bunk B."/>
            <person name="Jeske O."/>
            <person name="Meyerdierks A."/>
            <person name="Storesund J.E."/>
            <person name="Kallscheuer N."/>
            <person name="Luecker S."/>
            <person name="Lage O.M."/>
            <person name="Pohl T."/>
            <person name="Merkel B.J."/>
            <person name="Hornburger P."/>
            <person name="Mueller R.-W."/>
            <person name="Bruemmer F."/>
            <person name="Labrenz M."/>
            <person name="Spormann A.M."/>
            <person name="Op den Camp H."/>
            <person name="Overmann J."/>
            <person name="Amann R."/>
            <person name="Jetten M.S.M."/>
            <person name="Mascher T."/>
            <person name="Medema M.H."/>
            <person name="Devos D.P."/>
            <person name="Kaster A.-K."/>
            <person name="Ovreas L."/>
            <person name="Rohde M."/>
            <person name="Galperin M.Y."/>
            <person name="Jogler C."/>
        </authorList>
    </citation>
    <scope>NUCLEOTIDE SEQUENCE [LARGE SCALE GENOMIC DNA]</scope>
    <source>
        <strain evidence="2 3">Poly24</strain>
    </source>
</reference>
<accession>A0A518JXA3</accession>
<organism evidence="2 3">
    <name type="scientific">Rosistilla carotiformis</name>
    <dbReference type="NCBI Taxonomy" id="2528017"/>
    <lineage>
        <taxon>Bacteria</taxon>
        <taxon>Pseudomonadati</taxon>
        <taxon>Planctomycetota</taxon>
        <taxon>Planctomycetia</taxon>
        <taxon>Pirellulales</taxon>
        <taxon>Pirellulaceae</taxon>
        <taxon>Rosistilla</taxon>
    </lineage>
</organism>
<keyword evidence="3" id="KW-1185">Reference proteome</keyword>
<evidence type="ECO:0000256" key="1">
    <source>
        <dbReference type="SAM" id="SignalP"/>
    </source>
</evidence>
<dbReference type="AlphaFoldDB" id="A0A518JXA3"/>
<feature type="signal peptide" evidence="1">
    <location>
        <begin position="1"/>
        <end position="23"/>
    </location>
</feature>
<evidence type="ECO:0000313" key="2">
    <source>
        <dbReference type="EMBL" id="QDV70156.1"/>
    </source>
</evidence>